<dbReference type="GO" id="GO:0005634">
    <property type="term" value="C:nucleus"/>
    <property type="evidence" value="ECO:0007669"/>
    <property type="project" value="UniProtKB-SubCell"/>
</dbReference>
<sequence length="83" mass="8800">MAQSTLRAVYHSPDSDSFKAVSALSTAETKADHLASLRAAVTAVQADVNRELTARMVVDATRSAKDAAAAQKEEASYGEEMVE</sequence>
<dbReference type="Pfam" id="PF08738">
    <property type="entry name" value="Gon7"/>
    <property type="match status" value="1"/>
</dbReference>
<accession>F0X7Z9</accession>
<evidence type="ECO:0000256" key="3">
    <source>
        <dbReference type="ARBA" id="ARBA00008529"/>
    </source>
</evidence>
<comment type="function">
    <text evidence="13">Component of the EKC/KEOPS complex that is required for the formation of a threonylcarbamoyl group on adenosine at position 37 (t(6)A37) in tRNAs that read codons beginning with adenine. The complex is probably involved in the transfer of the threonylcarbamoyl moiety of threonylcarbamoyl-AMP (TC-AMP) to the N6 group of A37. GON7 likely plays a supporting role to the catalytic subunit KAE1 in the complex. The EKC/KEOPS complex also promotes both telomere uncapping and telomere elongation. The complex is required for efficient recruitment of transcriptional coactivators.</text>
</comment>
<comment type="subunit">
    <text evidence="4">Component of the EKC/KEOPS complex composed of at least BUD32, CGI121, GON7, KAE1 and PCC1; the whole complex dimerizes.</text>
</comment>
<evidence type="ECO:0000313" key="14">
    <source>
        <dbReference type="EMBL" id="EFX06533.1"/>
    </source>
</evidence>
<evidence type="ECO:0000256" key="4">
    <source>
        <dbReference type="ARBA" id="ARBA00011534"/>
    </source>
</evidence>
<dbReference type="Proteomes" id="UP000007796">
    <property type="component" value="Unassembled WGS sequence"/>
</dbReference>
<keyword evidence="6" id="KW-0158">Chromosome</keyword>
<evidence type="ECO:0000256" key="7">
    <source>
        <dbReference type="ARBA" id="ARBA00022694"/>
    </source>
</evidence>
<dbReference type="AlphaFoldDB" id="F0X7Z9"/>
<keyword evidence="8" id="KW-0779">Telomere</keyword>
<evidence type="ECO:0000256" key="12">
    <source>
        <dbReference type="ARBA" id="ARBA00023242"/>
    </source>
</evidence>
<dbReference type="InParanoid" id="F0X7Z9"/>
<keyword evidence="15" id="KW-1185">Reference proteome</keyword>
<comment type="similarity">
    <text evidence="3">Belongs to the GON7 family.</text>
</comment>
<name>F0X7Z9_GROCL</name>
<keyword evidence="12" id="KW-0539">Nucleus</keyword>
<protein>
    <recommendedName>
        <fullName evidence="5">EKC/KEOPS complex subunit GON7</fullName>
    </recommendedName>
</protein>
<comment type="subcellular location">
    <subcellularLocation>
        <location evidence="2">Chromosome</location>
        <location evidence="2">Telomere</location>
    </subcellularLocation>
    <subcellularLocation>
        <location evidence="1">Nucleus</location>
    </subcellularLocation>
</comment>
<evidence type="ECO:0000256" key="5">
    <source>
        <dbReference type="ARBA" id="ARBA00019746"/>
    </source>
</evidence>
<dbReference type="OrthoDB" id="2288868at2759"/>
<gene>
    <name evidence="14" type="ORF">CMQ_6854</name>
</gene>
<evidence type="ECO:0000256" key="8">
    <source>
        <dbReference type="ARBA" id="ARBA00022895"/>
    </source>
</evidence>
<dbReference type="HOGENOM" id="CLU_146833_1_1_1"/>
<dbReference type="GO" id="GO:0000781">
    <property type="term" value="C:chromosome, telomeric region"/>
    <property type="evidence" value="ECO:0007669"/>
    <property type="project" value="UniProtKB-SubCell"/>
</dbReference>
<evidence type="ECO:0000256" key="9">
    <source>
        <dbReference type="ARBA" id="ARBA00023015"/>
    </source>
</evidence>
<keyword evidence="11" id="KW-0804">Transcription</keyword>
<evidence type="ECO:0000256" key="10">
    <source>
        <dbReference type="ARBA" id="ARBA00023159"/>
    </source>
</evidence>
<dbReference type="eggNOG" id="ENOG502T1MI">
    <property type="taxonomic scope" value="Eukaryota"/>
</dbReference>
<dbReference type="GeneID" id="25980333"/>
<dbReference type="InterPro" id="IPR014849">
    <property type="entry name" value="EKC/KEOPS_Gon7"/>
</dbReference>
<dbReference type="GO" id="GO:0008033">
    <property type="term" value="P:tRNA processing"/>
    <property type="evidence" value="ECO:0007669"/>
    <property type="project" value="UniProtKB-KW"/>
</dbReference>
<organism evidence="15">
    <name type="scientific">Grosmannia clavigera (strain kw1407 / UAMH 11150)</name>
    <name type="common">Blue stain fungus</name>
    <name type="synonym">Graphiocladiella clavigera</name>
    <dbReference type="NCBI Taxonomy" id="655863"/>
    <lineage>
        <taxon>Eukaryota</taxon>
        <taxon>Fungi</taxon>
        <taxon>Dikarya</taxon>
        <taxon>Ascomycota</taxon>
        <taxon>Pezizomycotina</taxon>
        <taxon>Sordariomycetes</taxon>
        <taxon>Sordariomycetidae</taxon>
        <taxon>Ophiostomatales</taxon>
        <taxon>Ophiostomataceae</taxon>
        <taxon>Leptographium</taxon>
    </lineage>
</organism>
<keyword evidence="10" id="KW-0010">Activator</keyword>
<dbReference type="EMBL" id="GL629729">
    <property type="protein sequence ID" value="EFX06533.1"/>
    <property type="molecule type" value="Genomic_DNA"/>
</dbReference>
<evidence type="ECO:0000256" key="2">
    <source>
        <dbReference type="ARBA" id="ARBA00004574"/>
    </source>
</evidence>
<evidence type="ECO:0000256" key="6">
    <source>
        <dbReference type="ARBA" id="ARBA00022454"/>
    </source>
</evidence>
<keyword evidence="7" id="KW-0819">tRNA processing</keyword>
<dbReference type="RefSeq" id="XP_014176015.1">
    <property type="nucleotide sequence ID" value="XM_014320540.1"/>
</dbReference>
<evidence type="ECO:0000313" key="15">
    <source>
        <dbReference type="Proteomes" id="UP000007796"/>
    </source>
</evidence>
<reference evidence="14 15" key="1">
    <citation type="journal article" date="2011" name="Proc. Natl. Acad. Sci. U.S.A.">
        <title>Genome and transcriptome analyses of the mountain pine beetle-fungal symbiont Grosmannia clavigera, a lodgepole pine pathogen.</title>
        <authorList>
            <person name="DiGuistini S."/>
            <person name="Wang Y."/>
            <person name="Liao N.Y."/>
            <person name="Taylor G."/>
            <person name="Tanguay P."/>
            <person name="Feau N."/>
            <person name="Henrissat B."/>
            <person name="Chan S.K."/>
            <person name="Hesse-Orce U."/>
            <person name="Alamouti S.M."/>
            <person name="Tsui C.K.M."/>
            <person name="Docking R.T."/>
            <person name="Levasseur A."/>
            <person name="Haridas S."/>
            <person name="Robertson G."/>
            <person name="Birol I."/>
            <person name="Holt R.A."/>
            <person name="Marra M.A."/>
            <person name="Hamelin R.C."/>
            <person name="Hirst M."/>
            <person name="Jones S.J.M."/>
            <person name="Bohlmann J."/>
            <person name="Breuil C."/>
        </authorList>
    </citation>
    <scope>NUCLEOTIDE SEQUENCE [LARGE SCALE GENOMIC DNA]</scope>
    <source>
        <strain evidence="15">kw1407 / UAMH 11150</strain>
    </source>
</reference>
<evidence type="ECO:0000256" key="1">
    <source>
        <dbReference type="ARBA" id="ARBA00004123"/>
    </source>
</evidence>
<keyword evidence="9" id="KW-0805">Transcription regulation</keyword>
<evidence type="ECO:0000256" key="13">
    <source>
        <dbReference type="ARBA" id="ARBA00025393"/>
    </source>
</evidence>
<evidence type="ECO:0000256" key="11">
    <source>
        <dbReference type="ARBA" id="ARBA00023163"/>
    </source>
</evidence>
<proteinExistence type="inferred from homology"/>